<name>A0ABM1QW93_CAMSA</name>
<reference evidence="3" key="2">
    <citation type="submission" date="2025-08" db="UniProtKB">
        <authorList>
            <consortium name="RefSeq"/>
        </authorList>
    </citation>
    <scope>IDENTIFICATION</scope>
    <source>
        <tissue evidence="3">Leaf</tissue>
    </source>
</reference>
<dbReference type="RefSeq" id="XP_019091031.1">
    <property type="nucleotide sequence ID" value="XM_019235486.1"/>
</dbReference>
<dbReference type="PANTHER" id="PTHR31260:SF46">
    <property type="entry name" value="UPF0725 PROTEIN EMB2204"/>
    <property type="match status" value="1"/>
</dbReference>
<dbReference type="Pfam" id="PF04776">
    <property type="entry name" value="protein_MS5"/>
    <property type="match status" value="2"/>
</dbReference>
<sequence>MWRTSTERFFQWIGGFRPSELLHVVMPYLQPLTNDQIREVANLQLSSQYSEDSLSQGINKLKMALAERIATKEILEALQGFVNQGFDFPNDNTRHRRLRRFEWGDNHPKFPFGSVVKLYAKLGLHRYNLLEGTNLQLDSLKSFTVSITGGPSSYYVSLVARVPDGGLQHFQVLVRERGLGFLDLGCPIARPLVTEPFLRPHSDPPPPPDGLFFSDELPDWPSEIAFNDRKRFHLVKESELRDNDWVRLYLELALVFHDRTLTEGTNLQLDSLKSFTVSITGGPSSYYVSLVARVPDGGLQHFQVLVRERGLGFLDLGCPIARPLVTEPFLRPHSDPPPPPDGLFFSDELPDWPSEIAFNDRKRFHLVKESELRDNDWVRLYLELALVFHDRTLTERYLSLLEKKLWTTSSVLKGLSVV</sequence>
<dbReference type="PROSITE" id="PS51806">
    <property type="entry name" value="DOG1"/>
    <property type="match status" value="1"/>
</dbReference>
<reference evidence="2" key="1">
    <citation type="journal article" date="2014" name="Nat. Commun.">
        <title>The emerging biofuel crop Camelina sativa retains a highly undifferentiated hexaploid genome structure.</title>
        <authorList>
            <person name="Kagale S."/>
            <person name="Koh C."/>
            <person name="Nixon J."/>
            <person name="Bollina V."/>
            <person name="Clarke W.E."/>
            <person name="Tuteja R."/>
            <person name="Spillane C."/>
            <person name="Robinson S.J."/>
            <person name="Links M.G."/>
            <person name="Clarke C."/>
            <person name="Higgins E.E."/>
            <person name="Huebert T."/>
            <person name="Sharpe A.G."/>
            <person name="Parkin I.A."/>
        </authorList>
    </citation>
    <scope>NUCLEOTIDE SEQUENCE [LARGE SCALE GENOMIC DNA]</scope>
    <source>
        <strain evidence="2">cv. DH55</strain>
    </source>
</reference>
<dbReference type="Proteomes" id="UP000694864">
    <property type="component" value="Chromosome 14"/>
</dbReference>
<dbReference type="InterPro" id="IPR006462">
    <property type="entry name" value="MS5"/>
</dbReference>
<evidence type="ECO:0000313" key="3">
    <source>
        <dbReference type="RefSeq" id="XP_019091031.1"/>
    </source>
</evidence>
<evidence type="ECO:0000313" key="2">
    <source>
        <dbReference type="Proteomes" id="UP000694864"/>
    </source>
</evidence>
<feature type="domain" description="DOG1" evidence="1">
    <location>
        <begin position="1"/>
        <end position="134"/>
    </location>
</feature>
<dbReference type="GeneID" id="104740910"/>
<dbReference type="PANTHER" id="PTHR31260">
    <property type="entry name" value="CYSTATIN/MONELLIN SUPERFAMILY PROTEIN"/>
    <property type="match status" value="1"/>
</dbReference>
<accession>A0ABM1QW93</accession>
<dbReference type="InterPro" id="IPR025422">
    <property type="entry name" value="TGA_domain"/>
</dbReference>
<protein>
    <submittedName>
        <fullName evidence="3">UPF0725 protein At1g02770-like</fullName>
    </submittedName>
</protein>
<proteinExistence type="predicted"/>
<gene>
    <name evidence="3" type="primary">LOC104740910</name>
</gene>
<dbReference type="Pfam" id="PF14144">
    <property type="entry name" value="DOG1"/>
    <property type="match status" value="1"/>
</dbReference>
<organism evidence="2 3">
    <name type="scientific">Camelina sativa</name>
    <name type="common">False flax</name>
    <name type="synonym">Myagrum sativum</name>
    <dbReference type="NCBI Taxonomy" id="90675"/>
    <lineage>
        <taxon>Eukaryota</taxon>
        <taxon>Viridiplantae</taxon>
        <taxon>Streptophyta</taxon>
        <taxon>Embryophyta</taxon>
        <taxon>Tracheophyta</taxon>
        <taxon>Spermatophyta</taxon>
        <taxon>Magnoliopsida</taxon>
        <taxon>eudicotyledons</taxon>
        <taxon>Gunneridae</taxon>
        <taxon>Pentapetalae</taxon>
        <taxon>rosids</taxon>
        <taxon>malvids</taxon>
        <taxon>Brassicales</taxon>
        <taxon>Brassicaceae</taxon>
        <taxon>Camelineae</taxon>
        <taxon>Camelina</taxon>
    </lineage>
</organism>
<evidence type="ECO:0000259" key="1">
    <source>
        <dbReference type="PROSITE" id="PS51806"/>
    </source>
</evidence>
<dbReference type="NCBIfam" id="TIGR01572">
    <property type="entry name" value="A_thl_para_3677"/>
    <property type="match status" value="2"/>
</dbReference>
<keyword evidence="2" id="KW-1185">Reference proteome</keyword>